<dbReference type="InterPro" id="IPR033762">
    <property type="entry name" value="MCM_OB"/>
</dbReference>
<comment type="similarity">
    <text evidence="2">Belongs to the MCM family.</text>
</comment>
<evidence type="ECO:0000256" key="9">
    <source>
        <dbReference type="ARBA" id="ARBA00023204"/>
    </source>
</evidence>
<reference evidence="14" key="1">
    <citation type="submission" date="2019-10" db="EMBL/GenBank/DDBJ databases">
        <authorList>
            <person name="Soares A.E.R."/>
            <person name="Aleixo A."/>
            <person name="Schneider P."/>
            <person name="Miyaki C.Y."/>
            <person name="Schneider M.P."/>
            <person name="Mello C."/>
            <person name="Vasconcelos A.T.R."/>
        </authorList>
    </citation>
    <scope>NUCLEOTIDE SEQUENCE</scope>
    <source>
        <tissue evidence="14">Muscle</tissue>
    </source>
</reference>
<dbReference type="EMBL" id="WHWB01034656">
    <property type="protein sequence ID" value="KAJ7406383.1"/>
    <property type="molecule type" value="Genomic_DNA"/>
</dbReference>
<dbReference type="PANTHER" id="PTHR11630">
    <property type="entry name" value="DNA REPLICATION LICENSING FACTOR MCM FAMILY MEMBER"/>
    <property type="match status" value="1"/>
</dbReference>
<keyword evidence="4" id="KW-0547">Nucleotide-binding</keyword>
<keyword evidence="15" id="KW-1185">Reference proteome</keyword>
<proteinExistence type="inferred from homology"/>
<evidence type="ECO:0000256" key="5">
    <source>
        <dbReference type="ARBA" id="ARBA00022763"/>
    </source>
</evidence>
<dbReference type="InterPro" id="IPR027417">
    <property type="entry name" value="P-loop_NTPase"/>
</dbReference>
<dbReference type="Pfam" id="PF00493">
    <property type="entry name" value="MCM"/>
    <property type="match status" value="1"/>
</dbReference>
<keyword evidence="5" id="KW-0227">DNA damage</keyword>
<dbReference type="InterPro" id="IPR012340">
    <property type="entry name" value="NA-bd_OB-fold"/>
</dbReference>
<keyword evidence="7 14" id="KW-0347">Helicase</keyword>
<dbReference type="GO" id="GO:0004386">
    <property type="term" value="F:helicase activity"/>
    <property type="evidence" value="ECO:0007669"/>
    <property type="project" value="UniProtKB-KW"/>
</dbReference>
<keyword evidence="8" id="KW-0067">ATP-binding</keyword>
<dbReference type="SUPFAM" id="SSF52540">
    <property type="entry name" value="P-loop containing nucleoside triphosphate hydrolases"/>
    <property type="match status" value="1"/>
</dbReference>
<sequence length="354" mass="39579">MVLSAEQVALIGQVFESYVLEHHRDDILGILREADDQAHYPVVVDALTLFETNMEIGEYFNAFPSEVLPIFDSALRRAALVALQDSVEPAQLSLKQNLHARVSDLYDRRDFQQHELIKNSKPIPGVQRLSVGSIPRCMVVVLEDDLVDSCKSGDDITVYGVVMQRWKPFHEGSRCDLEIVLKANYVKVNNEQLAGVVIDEEVRKEFEDFWERHRNDPLAGRNEILASLCPQVFGLYLVKLAVAMVLAGGVQRTDATGTRIRGESHLLLVGDPGTGKSQFLKYAVKIMPRSVLTAGIGSTSAGMSQLALNARHLYKTGTMYRVGLPLPMTLFEQMNILLGTCHETYRPLIFYSNC</sequence>
<organism evidence="14 15">
    <name type="scientific">Willisornis vidua</name>
    <name type="common">Xingu scale-backed antbird</name>
    <dbReference type="NCBI Taxonomy" id="1566151"/>
    <lineage>
        <taxon>Eukaryota</taxon>
        <taxon>Metazoa</taxon>
        <taxon>Chordata</taxon>
        <taxon>Craniata</taxon>
        <taxon>Vertebrata</taxon>
        <taxon>Euteleostomi</taxon>
        <taxon>Archelosauria</taxon>
        <taxon>Archosauria</taxon>
        <taxon>Dinosauria</taxon>
        <taxon>Saurischia</taxon>
        <taxon>Theropoda</taxon>
        <taxon>Coelurosauria</taxon>
        <taxon>Aves</taxon>
        <taxon>Neognathae</taxon>
        <taxon>Neoaves</taxon>
        <taxon>Telluraves</taxon>
        <taxon>Australaves</taxon>
        <taxon>Passeriformes</taxon>
        <taxon>Thamnophilidae</taxon>
        <taxon>Willisornis</taxon>
    </lineage>
</organism>
<accession>A0ABQ9CUL8</accession>
<name>A0ABQ9CUL8_9PASS</name>
<keyword evidence="10" id="KW-0539">Nucleus</keyword>
<dbReference type="SUPFAM" id="SSF50249">
    <property type="entry name" value="Nucleic acid-binding proteins"/>
    <property type="match status" value="1"/>
</dbReference>
<dbReference type="Gene3D" id="3.40.50.300">
    <property type="entry name" value="P-loop containing nucleotide triphosphate hydrolases"/>
    <property type="match status" value="1"/>
</dbReference>
<evidence type="ECO:0000256" key="12">
    <source>
        <dbReference type="ARBA" id="ARBA00047995"/>
    </source>
</evidence>
<evidence type="ECO:0000256" key="6">
    <source>
        <dbReference type="ARBA" id="ARBA00022801"/>
    </source>
</evidence>
<dbReference type="InterPro" id="IPR031327">
    <property type="entry name" value="MCM"/>
</dbReference>
<comment type="subcellular location">
    <subcellularLocation>
        <location evidence="1">Nucleus</location>
    </subcellularLocation>
</comment>
<gene>
    <name evidence="14" type="ORF">WISP_134192</name>
</gene>
<evidence type="ECO:0000256" key="1">
    <source>
        <dbReference type="ARBA" id="ARBA00004123"/>
    </source>
</evidence>
<protein>
    <recommendedName>
        <fullName evidence="11">DNA helicase MCM9</fullName>
        <ecNumber evidence="3">3.6.4.12</ecNumber>
    </recommendedName>
</protein>
<evidence type="ECO:0000259" key="13">
    <source>
        <dbReference type="PROSITE" id="PS50051"/>
    </source>
</evidence>
<keyword evidence="6" id="KW-0378">Hydrolase</keyword>
<feature type="domain" description="MCM C-terminal AAA(+) ATPase" evidence="13">
    <location>
        <begin position="220"/>
        <end position="304"/>
    </location>
</feature>
<dbReference type="Pfam" id="PF17207">
    <property type="entry name" value="MCM_OB"/>
    <property type="match status" value="1"/>
</dbReference>
<comment type="catalytic activity">
    <reaction evidence="12">
        <text>ATP + H2O = ADP + phosphate + H(+)</text>
        <dbReference type="Rhea" id="RHEA:13065"/>
        <dbReference type="ChEBI" id="CHEBI:15377"/>
        <dbReference type="ChEBI" id="CHEBI:15378"/>
        <dbReference type="ChEBI" id="CHEBI:30616"/>
        <dbReference type="ChEBI" id="CHEBI:43474"/>
        <dbReference type="ChEBI" id="CHEBI:456216"/>
        <dbReference type="EC" id="3.6.4.12"/>
    </reaction>
</comment>
<evidence type="ECO:0000256" key="4">
    <source>
        <dbReference type="ARBA" id="ARBA00022741"/>
    </source>
</evidence>
<evidence type="ECO:0000256" key="3">
    <source>
        <dbReference type="ARBA" id="ARBA00012551"/>
    </source>
</evidence>
<dbReference type="InterPro" id="IPR058768">
    <property type="entry name" value="MCM9_N"/>
</dbReference>
<dbReference type="Proteomes" id="UP001145742">
    <property type="component" value="Unassembled WGS sequence"/>
</dbReference>
<evidence type="ECO:0000313" key="15">
    <source>
        <dbReference type="Proteomes" id="UP001145742"/>
    </source>
</evidence>
<dbReference type="PANTHER" id="PTHR11630:SF48">
    <property type="entry name" value="DNA HELICASE MCM9"/>
    <property type="match status" value="1"/>
</dbReference>
<evidence type="ECO:0000313" key="14">
    <source>
        <dbReference type="EMBL" id="KAJ7406383.1"/>
    </source>
</evidence>
<evidence type="ECO:0000256" key="7">
    <source>
        <dbReference type="ARBA" id="ARBA00022806"/>
    </source>
</evidence>
<dbReference type="Gene3D" id="2.40.50.140">
    <property type="entry name" value="Nucleic acid-binding proteins"/>
    <property type="match status" value="1"/>
</dbReference>
<keyword evidence="9" id="KW-0234">DNA repair</keyword>
<evidence type="ECO:0000256" key="10">
    <source>
        <dbReference type="ARBA" id="ARBA00023242"/>
    </source>
</evidence>
<evidence type="ECO:0000256" key="8">
    <source>
        <dbReference type="ARBA" id="ARBA00022840"/>
    </source>
</evidence>
<dbReference type="EC" id="3.6.4.12" evidence="3"/>
<evidence type="ECO:0000256" key="11">
    <source>
        <dbReference type="ARBA" id="ARBA00041085"/>
    </source>
</evidence>
<dbReference type="Pfam" id="PF26066">
    <property type="entry name" value="MCM9_N"/>
    <property type="match status" value="1"/>
</dbReference>
<evidence type="ECO:0000256" key="2">
    <source>
        <dbReference type="ARBA" id="ARBA00008010"/>
    </source>
</evidence>
<comment type="caution">
    <text evidence="14">The sequence shown here is derived from an EMBL/GenBank/DDBJ whole genome shotgun (WGS) entry which is preliminary data.</text>
</comment>
<dbReference type="SMART" id="SM00350">
    <property type="entry name" value="MCM"/>
    <property type="match status" value="1"/>
</dbReference>
<dbReference type="PROSITE" id="PS50051">
    <property type="entry name" value="MCM_2"/>
    <property type="match status" value="1"/>
</dbReference>
<dbReference type="InterPro" id="IPR001208">
    <property type="entry name" value="MCM_dom"/>
</dbReference>